<evidence type="ECO:0000313" key="6">
    <source>
        <dbReference type="Proteomes" id="UP000199137"/>
    </source>
</evidence>
<sequence>MTVARPLRRIGITGSVVINSARRCATAFVLVLLLGSFLSAPAASARTSSLKWGACPAGTPRQVSCASLRVPLDYAKPDGKQITLTVSGMGSLSSPHFLLVNPGGPGASGLGTEKLVFSQLPQDVAQQYAVFSFDPRGIGASTPVSCGDTSKLAPHPAAPYQPADLPQERHREDLAKQIAAYCAANGKDLLQQVTTENAARDMDRIREALGKDKIDYLGYSYGTKLGATYATLFPAHTGRMILDSVVDPTVTTYHTQFQQNAALQARAGQLFAWTAARDSTYHLGTTAAEVKAAWSELREKLAAQPADGKTGVSELDDLLASAMYGDWAWPSLMQAVASHRGGDSAGLNVAAGQAQYAVDPGQLAYNCADAGWPRTWAAWHADTAKSATSAPLFAWLNSWYSAPCAFWQVPATPEVRIGSASVPPILLLQGKDDPATPLVGAQRMHRVLRGSSLLVDGGGNHAAYLNEPNPCVDDKAAHYLLTGELPQDGTCPAGGEEAAPSGG</sequence>
<dbReference type="Pfam" id="PF08386">
    <property type="entry name" value="Abhydrolase_4"/>
    <property type="match status" value="1"/>
</dbReference>
<dbReference type="PANTHER" id="PTHR43248:SF29">
    <property type="entry name" value="TRIPEPTIDYL AMINOPEPTIDASE"/>
    <property type="match status" value="1"/>
</dbReference>
<comment type="similarity">
    <text evidence="1">Belongs to the peptidase S33 family.</text>
</comment>
<dbReference type="Gene3D" id="3.40.50.1820">
    <property type="entry name" value="alpha/beta hydrolase"/>
    <property type="match status" value="1"/>
</dbReference>
<protein>
    <submittedName>
        <fullName evidence="5">Alpha/beta hydrolase fold</fullName>
    </submittedName>
</protein>
<dbReference type="PANTHER" id="PTHR43248">
    <property type="entry name" value="2-SUCCINYL-6-HYDROXY-2,4-CYCLOHEXADIENE-1-CARBOXYLATE SYNTHASE"/>
    <property type="match status" value="1"/>
</dbReference>
<keyword evidence="2" id="KW-0732">Signal</keyword>
<dbReference type="EMBL" id="FOWC01000004">
    <property type="protein sequence ID" value="SFP17800.1"/>
    <property type="molecule type" value="Genomic_DNA"/>
</dbReference>
<proteinExistence type="inferred from homology"/>
<dbReference type="AlphaFoldDB" id="A0A1I5N7W5"/>
<name>A0A1I5N7W5_9PSEU</name>
<evidence type="ECO:0000313" key="5">
    <source>
        <dbReference type="EMBL" id="SFP17800.1"/>
    </source>
</evidence>
<organism evidence="5 6">
    <name type="scientific">Amycolatopsis rubida</name>
    <dbReference type="NCBI Taxonomy" id="112413"/>
    <lineage>
        <taxon>Bacteria</taxon>
        <taxon>Bacillati</taxon>
        <taxon>Actinomycetota</taxon>
        <taxon>Actinomycetes</taxon>
        <taxon>Pseudonocardiales</taxon>
        <taxon>Pseudonocardiaceae</taxon>
        <taxon>Amycolatopsis</taxon>
    </lineage>
</organism>
<accession>A0A1I5N7W5</accession>
<feature type="domain" description="Peptidase S33 tripeptidyl aminopeptidase-like C-terminal" evidence="4">
    <location>
        <begin position="395"/>
        <end position="490"/>
    </location>
</feature>
<dbReference type="GO" id="GO:0016787">
    <property type="term" value="F:hydrolase activity"/>
    <property type="evidence" value="ECO:0007669"/>
    <property type="project" value="UniProtKB-KW"/>
</dbReference>
<dbReference type="STRING" id="112413.SAMN05421854_104285"/>
<dbReference type="SUPFAM" id="SSF53474">
    <property type="entry name" value="alpha/beta-Hydrolases"/>
    <property type="match status" value="1"/>
</dbReference>
<dbReference type="Proteomes" id="UP000199137">
    <property type="component" value="Unassembled WGS sequence"/>
</dbReference>
<dbReference type="InterPro" id="IPR029058">
    <property type="entry name" value="AB_hydrolase_fold"/>
</dbReference>
<dbReference type="InterPro" id="IPR013595">
    <property type="entry name" value="Pept_S33_TAP-like_C"/>
</dbReference>
<dbReference type="InterPro" id="IPR051601">
    <property type="entry name" value="Serine_prot/Carboxylest_S33"/>
</dbReference>
<evidence type="ECO:0000256" key="2">
    <source>
        <dbReference type="ARBA" id="ARBA00022729"/>
    </source>
</evidence>
<reference evidence="5 6" key="1">
    <citation type="submission" date="2016-10" db="EMBL/GenBank/DDBJ databases">
        <authorList>
            <person name="de Groot N.N."/>
        </authorList>
    </citation>
    <scope>NUCLEOTIDE SEQUENCE [LARGE SCALE GENOMIC DNA]</scope>
    <source>
        <strain evidence="5 6">DSM 44637</strain>
    </source>
</reference>
<keyword evidence="3 5" id="KW-0378">Hydrolase</keyword>
<evidence type="ECO:0000259" key="4">
    <source>
        <dbReference type="Pfam" id="PF08386"/>
    </source>
</evidence>
<evidence type="ECO:0000256" key="1">
    <source>
        <dbReference type="ARBA" id="ARBA00010088"/>
    </source>
</evidence>
<evidence type="ECO:0000256" key="3">
    <source>
        <dbReference type="ARBA" id="ARBA00022801"/>
    </source>
</evidence>
<gene>
    <name evidence="5" type="ORF">SAMN05421854_104285</name>
</gene>